<evidence type="ECO:0000313" key="1">
    <source>
        <dbReference type="Proteomes" id="UP000095286"/>
    </source>
</evidence>
<protein>
    <submittedName>
        <fullName evidence="2">Uncharacterized protein</fullName>
    </submittedName>
</protein>
<accession>A0AC35U502</accession>
<name>A0AC35U502_9BILA</name>
<proteinExistence type="predicted"/>
<sequence>MIKSENVSRFDMTVDIFDLNKMRHFRQTEMTTDRVDQLFLFDGLTPATWFTLRIQYRLFHHNSITKTDIATKQELIFKTKDDASTDDSKIDNQIIFLESIVSKPDQLDVTIGSTFSSDKRIKIVVIPELILCDRGAFKANGIQLAHNNSLISFDLKNGGYKSNRHKHDPKANNHNSCSTLCIHPYIKARISNKEELFRGKAWCGTLEQAYNQLYQSNNFGKQPIPILFMFVIAFSIHFNIFLN</sequence>
<organism evidence="1 2">
    <name type="scientific">Rhabditophanes sp. KR3021</name>
    <dbReference type="NCBI Taxonomy" id="114890"/>
    <lineage>
        <taxon>Eukaryota</taxon>
        <taxon>Metazoa</taxon>
        <taxon>Ecdysozoa</taxon>
        <taxon>Nematoda</taxon>
        <taxon>Chromadorea</taxon>
        <taxon>Rhabditida</taxon>
        <taxon>Tylenchina</taxon>
        <taxon>Panagrolaimomorpha</taxon>
        <taxon>Strongyloidoidea</taxon>
        <taxon>Alloionematidae</taxon>
        <taxon>Rhabditophanes</taxon>
    </lineage>
</organism>
<evidence type="ECO:0000313" key="2">
    <source>
        <dbReference type="WBParaSite" id="RSKR_0000788200.1"/>
    </source>
</evidence>
<reference evidence="2" key="1">
    <citation type="submission" date="2016-11" db="UniProtKB">
        <authorList>
            <consortium name="WormBaseParasite"/>
        </authorList>
    </citation>
    <scope>IDENTIFICATION</scope>
    <source>
        <strain evidence="2">KR3021</strain>
    </source>
</reference>
<dbReference type="WBParaSite" id="RSKR_0000788200.1">
    <property type="protein sequence ID" value="RSKR_0000788200.1"/>
    <property type="gene ID" value="RSKR_0000788200"/>
</dbReference>
<dbReference type="Proteomes" id="UP000095286">
    <property type="component" value="Unplaced"/>
</dbReference>